<evidence type="ECO:0000313" key="3">
    <source>
        <dbReference type="Proteomes" id="UP000366872"/>
    </source>
</evidence>
<reference evidence="2 3" key="1">
    <citation type="submission" date="2019-04" db="EMBL/GenBank/DDBJ databases">
        <authorList>
            <person name="Van Vliet M D."/>
        </authorList>
    </citation>
    <scope>NUCLEOTIDE SEQUENCE [LARGE SCALE GENOMIC DNA]</scope>
    <source>
        <strain evidence="2 3">F1</strain>
    </source>
</reference>
<evidence type="ECO:0000256" key="1">
    <source>
        <dbReference type="SAM" id="SignalP"/>
    </source>
</evidence>
<proteinExistence type="predicted"/>
<keyword evidence="3" id="KW-1185">Reference proteome</keyword>
<protein>
    <recommendedName>
        <fullName evidence="4">EF-hand domain-containing protein</fullName>
    </recommendedName>
</protein>
<dbReference type="Gene3D" id="3.20.20.80">
    <property type="entry name" value="Glycosidases"/>
    <property type="match status" value="1"/>
</dbReference>
<evidence type="ECO:0008006" key="4">
    <source>
        <dbReference type="Google" id="ProtNLM"/>
    </source>
</evidence>
<accession>A0A6C2TZZ4</accession>
<sequence length="1132" mass="122639">MKIWIPVYLVCLAISAGAAVYTWDGEANTAVFADQMNWVPGGSAFAAADEFQLDGGAYAIIGSNLSVAAFNVDGGSVLQVDRGSTLTINQNNATDLKSGRLNVYGTLDFGGNRWDTSGVGGQVIVNVEGELTGSGNFYGGQQVNTEINVTGLFRHKLSGFGATVAGSSPRVQRMRVLDGGTYRAVGAIVLRSHTNNTAAIELCGGTMVVEAGVSYTYTDLVMNGDDGIIFKSPGSTLVLEGDRQVDVALWIADGALSSEVGAMGVHYDSDADETAVSVPPEVESFHLPDGFTVERGAVLMTESTDTVTMDGGLVTIDGRLIGSGNFDSGTQQGLRLEVNGLLEHQLTGFGATAGSLEPVRQVLRINGGGTYVATGGITLRGHTLNETAIHLGGGLMQIKSGVAYDYSALPLDGNDGIIFKSSLSRLELEGDRSSDVATWIADGALSSECGMLQVSYSSGLTVVETDGWNGFHYLGSREPFWRVSASVAPNSADGWRLTVIPDYLTDLSLSLPFEKRPYAEEVPGVDEIIFVRVLGGLQDGDGNPMYDEDFVVRTNGTLVCRPDRITARLQPYIDQGYANMMIVLDNVNWCLPTVPDGGSYGQRAPEASFDEWYVVVQAACVHLRNLLGEEAANRLRFRVGTESDWPQRWSGTEAQFFDHYDYTAAAVKSVLPGAQVGAYNELGAAKFSGTFGNVNYDVLAQHCRDEVNAKTGKTGTAFDWASASFYFVQDAQDPDIMAANLNRFYQASEEYHPDLIREVHEYGTTADETGLSSYESGARGAVMHFNALLNFTVMNVEKSGTWWRGELEKFKDEQHKLMAGQLWSMHMLKQVFDNGEVALLEETGGSAVGTVRKAVASRSPDGSRLLLGVSAFNTNRAEQTAETVRITLPKSFCTLAETPDAQWIKYNRSTAIYDIVRDDYDEEGFLYAAYDLPHKPVGQLYQMAGVPGKNYIYDNWTSGKSYKTLAEANFNLTAAPEVTVTNAGSDEYTIEFSMEPDTVVILELVGEQDAYAFWAAGWNGDIGSWTNDYDGDGEINFSEYALGGIPVDFECRGIVPEFAYEGSQFQYVHVQRTNDPALSYRLEATGDLTSTNWIQLLPSSIETGSMDGAFVSVTNSIPAGEDEQFIRLRIDR</sequence>
<dbReference type="PROSITE" id="PS00018">
    <property type="entry name" value="EF_HAND_1"/>
    <property type="match status" value="1"/>
</dbReference>
<dbReference type="Proteomes" id="UP000366872">
    <property type="component" value="Unassembled WGS sequence"/>
</dbReference>
<name>A0A6C2TZZ4_PONDE</name>
<keyword evidence="1" id="KW-0732">Signal</keyword>
<feature type="chain" id="PRO_5025384385" description="EF-hand domain-containing protein" evidence="1">
    <location>
        <begin position="19"/>
        <end position="1132"/>
    </location>
</feature>
<organism evidence="2 3">
    <name type="scientific">Pontiella desulfatans</name>
    <dbReference type="NCBI Taxonomy" id="2750659"/>
    <lineage>
        <taxon>Bacteria</taxon>
        <taxon>Pseudomonadati</taxon>
        <taxon>Kiritimatiellota</taxon>
        <taxon>Kiritimatiellia</taxon>
        <taxon>Kiritimatiellales</taxon>
        <taxon>Pontiellaceae</taxon>
        <taxon>Pontiella</taxon>
    </lineage>
</organism>
<gene>
    <name evidence="2" type="ORF">PDESU_01826</name>
</gene>
<dbReference type="EMBL" id="CAAHFG010000001">
    <property type="protein sequence ID" value="VGO13270.1"/>
    <property type="molecule type" value="Genomic_DNA"/>
</dbReference>
<evidence type="ECO:0000313" key="2">
    <source>
        <dbReference type="EMBL" id="VGO13270.1"/>
    </source>
</evidence>
<dbReference type="InterPro" id="IPR018247">
    <property type="entry name" value="EF_Hand_1_Ca_BS"/>
</dbReference>
<feature type="signal peptide" evidence="1">
    <location>
        <begin position="1"/>
        <end position="18"/>
    </location>
</feature>
<dbReference type="AlphaFoldDB" id="A0A6C2TZZ4"/>
<dbReference type="InterPro" id="IPR017853">
    <property type="entry name" value="GH"/>
</dbReference>
<dbReference type="SUPFAM" id="SSF51445">
    <property type="entry name" value="(Trans)glycosidases"/>
    <property type="match status" value="1"/>
</dbReference>